<dbReference type="AlphaFoldDB" id="A0A9N8Z639"/>
<feature type="domain" description="RNA 3'-terminal phosphate cyclase insert" evidence="1">
    <location>
        <begin position="19"/>
        <end position="60"/>
    </location>
</feature>
<evidence type="ECO:0000313" key="2">
    <source>
        <dbReference type="EMBL" id="CAG8468285.1"/>
    </source>
</evidence>
<protein>
    <submittedName>
        <fullName evidence="2">1467_t:CDS:1</fullName>
    </submittedName>
</protein>
<dbReference type="Gene3D" id="3.30.360.20">
    <property type="entry name" value="RNA 3'-terminal phosphate cyclase, insert domain"/>
    <property type="match status" value="1"/>
</dbReference>
<comment type="caution">
    <text evidence="2">The sequence shown here is derived from an EMBL/GenBank/DDBJ whole genome shotgun (WGS) entry which is preliminary data.</text>
</comment>
<dbReference type="InterPro" id="IPR036553">
    <property type="entry name" value="RPTC_insert"/>
</dbReference>
<organism evidence="2 3">
    <name type="scientific">Paraglomus occultum</name>
    <dbReference type="NCBI Taxonomy" id="144539"/>
    <lineage>
        <taxon>Eukaryota</taxon>
        <taxon>Fungi</taxon>
        <taxon>Fungi incertae sedis</taxon>
        <taxon>Mucoromycota</taxon>
        <taxon>Glomeromycotina</taxon>
        <taxon>Glomeromycetes</taxon>
        <taxon>Paraglomerales</taxon>
        <taxon>Paraglomeraceae</taxon>
        <taxon>Paraglomus</taxon>
    </lineage>
</organism>
<dbReference type="Pfam" id="PF05189">
    <property type="entry name" value="RTC_insert"/>
    <property type="match status" value="1"/>
</dbReference>
<evidence type="ECO:0000259" key="1">
    <source>
        <dbReference type="Pfam" id="PF05189"/>
    </source>
</evidence>
<accession>A0A9N8Z639</accession>
<reference evidence="2" key="1">
    <citation type="submission" date="2021-06" db="EMBL/GenBank/DDBJ databases">
        <authorList>
            <person name="Kallberg Y."/>
            <person name="Tangrot J."/>
            <person name="Rosling A."/>
        </authorList>
    </citation>
    <scope>NUCLEOTIDE SEQUENCE</scope>
    <source>
        <strain evidence="2">IA702</strain>
    </source>
</reference>
<dbReference type="EMBL" id="CAJVPJ010000056">
    <property type="protein sequence ID" value="CAG8468285.1"/>
    <property type="molecule type" value="Genomic_DNA"/>
</dbReference>
<evidence type="ECO:0000313" key="3">
    <source>
        <dbReference type="Proteomes" id="UP000789572"/>
    </source>
</evidence>
<keyword evidence="3" id="KW-1185">Reference proteome</keyword>
<name>A0A9N8Z639_9GLOM</name>
<proteinExistence type="predicted"/>
<dbReference type="OrthoDB" id="1911237at2759"/>
<dbReference type="Proteomes" id="UP000789572">
    <property type="component" value="Unassembled WGS sequence"/>
</dbReference>
<sequence>MENGEILVAKEFRKFEDVEKRSEFPGFVLFLVAESTTGALVSFETAANTRDTPEDIGDTYVH</sequence>
<dbReference type="InterPro" id="IPR013791">
    <property type="entry name" value="RNA3'-term_phos_cycl_insert"/>
</dbReference>
<gene>
    <name evidence="2" type="ORF">POCULU_LOCUS910</name>
</gene>